<gene>
    <name evidence="1" type="ORF">BLX24_03910</name>
</gene>
<organism evidence="1 2">
    <name type="scientific">Arsenicibacter rosenii</name>
    <dbReference type="NCBI Taxonomy" id="1750698"/>
    <lineage>
        <taxon>Bacteria</taxon>
        <taxon>Pseudomonadati</taxon>
        <taxon>Bacteroidota</taxon>
        <taxon>Cytophagia</taxon>
        <taxon>Cytophagales</taxon>
        <taxon>Spirosomataceae</taxon>
        <taxon>Arsenicibacter</taxon>
    </lineage>
</organism>
<comment type="caution">
    <text evidence="1">The sequence shown here is derived from an EMBL/GenBank/DDBJ whole genome shotgun (WGS) entry which is preliminary data.</text>
</comment>
<proteinExistence type="predicted"/>
<dbReference type="EMBL" id="MORL01000001">
    <property type="protein sequence ID" value="OIN61216.1"/>
    <property type="molecule type" value="Genomic_DNA"/>
</dbReference>
<evidence type="ECO:0008006" key="3">
    <source>
        <dbReference type="Google" id="ProtNLM"/>
    </source>
</evidence>
<dbReference type="Proteomes" id="UP000181790">
    <property type="component" value="Unassembled WGS sequence"/>
</dbReference>
<sequence>MKKALFFHSLIAALCYCYTFVVISSSLSGCKKQADSVAPDESAVIGYNNLPYAAPETEGSFTVTAGLCRNTLPAEPANLTVDLFYFDLNTDPQKAITQLTDPVDMDDEDGPDAQEIREPDQSFDLFTQTTDEKGMTVTNYQPDKSFVFQTGPQSLCVVRLTDELGNESFSWFLTTKGSSLKTCLNL</sequence>
<dbReference type="PROSITE" id="PS51257">
    <property type="entry name" value="PROKAR_LIPOPROTEIN"/>
    <property type="match status" value="1"/>
</dbReference>
<evidence type="ECO:0000313" key="1">
    <source>
        <dbReference type="EMBL" id="OIN61216.1"/>
    </source>
</evidence>
<keyword evidence="2" id="KW-1185">Reference proteome</keyword>
<name>A0A1S2VSF7_9BACT</name>
<evidence type="ECO:0000313" key="2">
    <source>
        <dbReference type="Proteomes" id="UP000181790"/>
    </source>
</evidence>
<dbReference type="AlphaFoldDB" id="A0A1S2VSF7"/>
<dbReference type="RefSeq" id="WP_071501718.1">
    <property type="nucleotide sequence ID" value="NZ_MORL01000001.1"/>
</dbReference>
<reference evidence="1 2" key="1">
    <citation type="submission" date="2016-10" db="EMBL/GenBank/DDBJ databases">
        <title>Arsenicibacter rosenii gen. nov., sp. nov., an efficient arsenic-methylating bacterium isolated from an arsenic-contaminated paddy soil.</title>
        <authorList>
            <person name="Huang K."/>
        </authorList>
    </citation>
    <scope>NUCLEOTIDE SEQUENCE [LARGE SCALE GENOMIC DNA]</scope>
    <source>
        <strain evidence="1 2">SM-1</strain>
    </source>
</reference>
<accession>A0A1S2VSF7</accession>
<protein>
    <recommendedName>
        <fullName evidence="3">Lipoprotein</fullName>
    </recommendedName>
</protein>